<evidence type="ECO:0008006" key="5">
    <source>
        <dbReference type="Google" id="ProtNLM"/>
    </source>
</evidence>
<evidence type="ECO:0000256" key="2">
    <source>
        <dbReference type="SAM" id="Phobius"/>
    </source>
</evidence>
<keyword evidence="4" id="KW-1185">Reference proteome</keyword>
<evidence type="ECO:0000313" key="4">
    <source>
        <dbReference type="Proteomes" id="UP001597287"/>
    </source>
</evidence>
<organism evidence="3 4">
    <name type="scientific">Delftia deserti</name>
    <dbReference type="NCBI Taxonomy" id="1651218"/>
    <lineage>
        <taxon>Bacteria</taxon>
        <taxon>Pseudomonadati</taxon>
        <taxon>Pseudomonadota</taxon>
        <taxon>Betaproteobacteria</taxon>
        <taxon>Burkholderiales</taxon>
        <taxon>Comamonadaceae</taxon>
        <taxon>Delftia</taxon>
    </lineage>
</organism>
<feature type="coiled-coil region" evidence="1">
    <location>
        <begin position="42"/>
        <end position="91"/>
    </location>
</feature>
<evidence type="ECO:0000256" key="1">
    <source>
        <dbReference type="SAM" id="Coils"/>
    </source>
</evidence>
<name>A0ABW5EPM0_9BURK</name>
<comment type="caution">
    <text evidence="3">The sequence shown here is derived from an EMBL/GenBank/DDBJ whole genome shotgun (WGS) entry which is preliminary data.</text>
</comment>
<accession>A0ABW5EPM0</accession>
<dbReference type="Proteomes" id="UP001597287">
    <property type="component" value="Unassembled WGS sequence"/>
</dbReference>
<evidence type="ECO:0000313" key="3">
    <source>
        <dbReference type="EMBL" id="MFD2319657.1"/>
    </source>
</evidence>
<keyword evidence="2" id="KW-1133">Transmembrane helix</keyword>
<keyword evidence="2" id="KW-0472">Membrane</keyword>
<reference evidence="4" key="1">
    <citation type="journal article" date="2019" name="Int. J. Syst. Evol. Microbiol.">
        <title>The Global Catalogue of Microorganisms (GCM) 10K type strain sequencing project: providing services to taxonomists for standard genome sequencing and annotation.</title>
        <authorList>
            <consortium name="The Broad Institute Genomics Platform"/>
            <consortium name="The Broad Institute Genome Sequencing Center for Infectious Disease"/>
            <person name="Wu L."/>
            <person name="Ma J."/>
        </authorList>
    </citation>
    <scope>NUCLEOTIDE SEQUENCE [LARGE SCALE GENOMIC DNA]</scope>
    <source>
        <strain evidence="4">CCUG 62793</strain>
    </source>
</reference>
<feature type="transmembrane region" description="Helical" evidence="2">
    <location>
        <begin position="15"/>
        <end position="36"/>
    </location>
</feature>
<protein>
    <recommendedName>
        <fullName evidence="5">DUF2514 family protein</fullName>
    </recommendedName>
</protein>
<keyword evidence="2" id="KW-0812">Transmembrane</keyword>
<dbReference type="RefSeq" id="WP_380105716.1">
    <property type="nucleotide sequence ID" value="NZ_JBHSIH010000001.1"/>
</dbReference>
<keyword evidence="1" id="KW-0175">Coiled coil</keyword>
<sequence length="193" mass="20624">MTPHHHQRGLLGSQFLLPAVLLLALLLAAFCIGVLYEGRSAAKAQQTALQDQQRKADEAVDKLRAERDDTERDLRKQIADQKAKLETTQGNANAAHQTHVAGVRAGTVRVRVPIVPAVPACGGSAPRGPAQGGAAGPETAYAQLDPTAAANLADIAHDGDQGIRELNYCIDRYDLMRKAMDRWTEQTLAGMGG</sequence>
<gene>
    <name evidence="3" type="ORF">ACFSPV_13130</name>
</gene>
<dbReference type="EMBL" id="JBHUIG010000013">
    <property type="protein sequence ID" value="MFD2319657.1"/>
    <property type="molecule type" value="Genomic_DNA"/>
</dbReference>
<proteinExistence type="predicted"/>